<dbReference type="PROSITE" id="PS50937">
    <property type="entry name" value="HTH_MERR_2"/>
    <property type="match status" value="1"/>
</dbReference>
<keyword evidence="7" id="KW-1185">Reference proteome</keyword>
<dbReference type="GO" id="GO:0003677">
    <property type="term" value="F:DNA binding"/>
    <property type="evidence" value="ECO:0007669"/>
    <property type="project" value="UniProtKB-KW"/>
</dbReference>
<dbReference type="InterPro" id="IPR009061">
    <property type="entry name" value="DNA-bd_dom_put_sf"/>
</dbReference>
<feature type="domain" description="HTH merR-type" evidence="5">
    <location>
        <begin position="1"/>
        <end position="54"/>
    </location>
</feature>
<evidence type="ECO:0000313" key="6">
    <source>
        <dbReference type="EMBL" id="TDQ44485.1"/>
    </source>
</evidence>
<dbReference type="Gene3D" id="1.10.1660.10">
    <property type="match status" value="1"/>
</dbReference>
<dbReference type="Pfam" id="PF00376">
    <property type="entry name" value="MerR"/>
    <property type="match status" value="1"/>
</dbReference>
<name>A0A4R6UHN0_9BURK</name>
<evidence type="ECO:0000256" key="2">
    <source>
        <dbReference type="ARBA" id="ARBA00023125"/>
    </source>
</evidence>
<dbReference type="GO" id="GO:0003700">
    <property type="term" value="F:DNA-binding transcription factor activity"/>
    <property type="evidence" value="ECO:0007669"/>
    <property type="project" value="InterPro"/>
</dbReference>
<keyword evidence="2" id="KW-0238">DNA-binding</keyword>
<evidence type="ECO:0000259" key="5">
    <source>
        <dbReference type="PROSITE" id="PS50937"/>
    </source>
</evidence>
<sequence>MIRHYETLGLLTSVHRSDSGYRLYSEADVHTLRFIKRARDLGFSMHDIAGLLSLWHDRKRSSAQVKRIAQRHLAQLRERIEHLQAIERSLQRLSACCHGDDRPDCPILDDLAR</sequence>
<keyword evidence="4" id="KW-0175">Coiled coil</keyword>
<evidence type="ECO:0000256" key="3">
    <source>
        <dbReference type="ARBA" id="ARBA00023163"/>
    </source>
</evidence>
<dbReference type="SMART" id="SM00422">
    <property type="entry name" value="HTH_MERR"/>
    <property type="match status" value="1"/>
</dbReference>
<gene>
    <name evidence="6" type="ORF">DFR43_103229</name>
</gene>
<dbReference type="PANTHER" id="PTHR30204:SF94">
    <property type="entry name" value="HEAVY METAL-DEPENDENT TRANSCRIPTIONAL REGULATOR HI_0293-RELATED"/>
    <property type="match status" value="1"/>
</dbReference>
<evidence type="ECO:0000256" key="4">
    <source>
        <dbReference type="SAM" id="Coils"/>
    </source>
</evidence>
<dbReference type="PANTHER" id="PTHR30204">
    <property type="entry name" value="REDOX-CYCLING DRUG-SENSING TRANSCRIPTIONAL ACTIVATOR SOXR"/>
    <property type="match status" value="1"/>
</dbReference>
<dbReference type="InterPro" id="IPR047057">
    <property type="entry name" value="MerR_fam"/>
</dbReference>
<evidence type="ECO:0000256" key="1">
    <source>
        <dbReference type="ARBA" id="ARBA00023015"/>
    </source>
</evidence>
<keyword evidence="1" id="KW-0805">Transcription regulation</keyword>
<evidence type="ECO:0000313" key="7">
    <source>
        <dbReference type="Proteomes" id="UP000295510"/>
    </source>
</evidence>
<organism evidence="6 7">
    <name type="scientific">Tepidicella xavieri</name>
    <dbReference type="NCBI Taxonomy" id="360241"/>
    <lineage>
        <taxon>Bacteria</taxon>
        <taxon>Pseudomonadati</taxon>
        <taxon>Pseudomonadota</taxon>
        <taxon>Betaproteobacteria</taxon>
        <taxon>Burkholderiales</taxon>
        <taxon>Tepidicella</taxon>
    </lineage>
</organism>
<proteinExistence type="predicted"/>
<feature type="coiled-coil region" evidence="4">
    <location>
        <begin position="66"/>
        <end position="93"/>
    </location>
</feature>
<keyword evidence="3" id="KW-0804">Transcription</keyword>
<dbReference type="Proteomes" id="UP000295510">
    <property type="component" value="Unassembled WGS sequence"/>
</dbReference>
<dbReference type="Pfam" id="PF09278">
    <property type="entry name" value="MerR-DNA-bind"/>
    <property type="match status" value="1"/>
</dbReference>
<dbReference type="AlphaFoldDB" id="A0A4R6UHN0"/>
<protein>
    <submittedName>
        <fullName evidence="6">Cu(I)-responsive transcriptional regulator</fullName>
    </submittedName>
</protein>
<reference evidence="6 7" key="1">
    <citation type="submission" date="2019-03" db="EMBL/GenBank/DDBJ databases">
        <title>Genomic Encyclopedia of Type Strains, Phase IV (KMG-IV): sequencing the most valuable type-strain genomes for metagenomic binning, comparative biology and taxonomic classification.</title>
        <authorList>
            <person name="Goeker M."/>
        </authorList>
    </citation>
    <scope>NUCLEOTIDE SEQUENCE [LARGE SCALE GENOMIC DNA]</scope>
    <source>
        <strain evidence="6 7">DSM 19605</strain>
    </source>
</reference>
<dbReference type="InterPro" id="IPR015358">
    <property type="entry name" value="Tscrpt_reg_MerR_DNA-bd"/>
</dbReference>
<dbReference type="SUPFAM" id="SSF46955">
    <property type="entry name" value="Putative DNA-binding domain"/>
    <property type="match status" value="1"/>
</dbReference>
<dbReference type="InterPro" id="IPR000551">
    <property type="entry name" value="MerR-type_HTH_dom"/>
</dbReference>
<accession>A0A4R6UHN0</accession>
<dbReference type="EMBL" id="SNYL01000003">
    <property type="protein sequence ID" value="TDQ44485.1"/>
    <property type="molecule type" value="Genomic_DNA"/>
</dbReference>
<comment type="caution">
    <text evidence="6">The sequence shown here is derived from an EMBL/GenBank/DDBJ whole genome shotgun (WGS) entry which is preliminary data.</text>
</comment>